<reference evidence="6 7" key="1">
    <citation type="submission" date="2019-08" db="EMBL/GenBank/DDBJ databases">
        <title>Calorimonas adulescens gen. nov., sp. nov., an anaerobic thermophilic bacterium from Sakhalin hot spring.</title>
        <authorList>
            <person name="Khomyakova M.A."/>
            <person name="Merkel A.Y."/>
            <person name="Novikov A."/>
            <person name="Bonch-Osmolovskaya E.A."/>
            <person name="Slobodkin A.I."/>
        </authorList>
    </citation>
    <scope>NUCLEOTIDE SEQUENCE [LARGE SCALE GENOMIC DNA]</scope>
    <source>
        <strain evidence="6 7">A05MB</strain>
    </source>
</reference>
<organism evidence="6 7">
    <name type="scientific">Calorimonas adulescens</name>
    <dbReference type="NCBI Taxonomy" id="2606906"/>
    <lineage>
        <taxon>Bacteria</taxon>
        <taxon>Bacillati</taxon>
        <taxon>Bacillota</taxon>
        <taxon>Clostridia</taxon>
        <taxon>Thermoanaerobacterales</taxon>
        <taxon>Thermoanaerobacteraceae</taxon>
        <taxon>Calorimonas</taxon>
    </lineage>
</organism>
<feature type="domain" description="DUF6385" evidence="4">
    <location>
        <begin position="206"/>
        <end position="286"/>
    </location>
</feature>
<proteinExistence type="predicted"/>
<dbReference type="Pfam" id="PF19912">
    <property type="entry name" value="DUF6385"/>
    <property type="match status" value="1"/>
</dbReference>
<keyword evidence="7" id="KW-1185">Reference proteome</keyword>
<evidence type="ECO:0000313" key="6">
    <source>
        <dbReference type="EMBL" id="TZE81411.1"/>
    </source>
</evidence>
<dbReference type="InterPro" id="IPR055372">
    <property type="entry name" value="CBM96"/>
</dbReference>
<accession>A0A5D8QA66</accession>
<dbReference type="Pfam" id="PF24517">
    <property type="entry name" value="CBM96"/>
    <property type="match status" value="1"/>
</dbReference>
<evidence type="ECO:0000256" key="3">
    <source>
        <dbReference type="ARBA" id="ARBA00022729"/>
    </source>
</evidence>
<dbReference type="InterPro" id="IPR045965">
    <property type="entry name" value="DUF6385"/>
</dbReference>
<dbReference type="Proteomes" id="UP000322976">
    <property type="component" value="Unassembled WGS sequence"/>
</dbReference>
<evidence type="ECO:0000256" key="1">
    <source>
        <dbReference type="ARBA" id="ARBA00004613"/>
    </source>
</evidence>
<keyword evidence="3" id="KW-0732">Signal</keyword>
<feature type="domain" description="Carbohydrate-binding module family 96" evidence="5">
    <location>
        <begin position="9"/>
        <end position="172"/>
    </location>
</feature>
<dbReference type="AlphaFoldDB" id="A0A5D8QA66"/>
<comment type="subcellular location">
    <subcellularLocation>
        <location evidence="1">Secreted</location>
    </subcellularLocation>
</comment>
<evidence type="ECO:0000256" key="2">
    <source>
        <dbReference type="ARBA" id="ARBA00022525"/>
    </source>
</evidence>
<evidence type="ECO:0000313" key="7">
    <source>
        <dbReference type="Proteomes" id="UP000322976"/>
    </source>
</evidence>
<evidence type="ECO:0000259" key="5">
    <source>
        <dbReference type="Pfam" id="PF24517"/>
    </source>
</evidence>
<protein>
    <submittedName>
        <fullName evidence="6">DNRLRE domain-containing protein</fullName>
    </submittedName>
</protein>
<dbReference type="GO" id="GO:0005576">
    <property type="term" value="C:extracellular region"/>
    <property type="evidence" value="ECO:0007669"/>
    <property type="project" value="UniProtKB-SubCell"/>
</dbReference>
<gene>
    <name evidence="6" type="ORF">FWJ32_09540</name>
</gene>
<dbReference type="Gene3D" id="2.60.120.970">
    <property type="match status" value="1"/>
</dbReference>
<dbReference type="EMBL" id="VTPS01000014">
    <property type="protein sequence ID" value="TZE81411.1"/>
    <property type="molecule type" value="Genomic_DNA"/>
</dbReference>
<dbReference type="NCBIfam" id="NF033679">
    <property type="entry name" value="DNRLRE_dom"/>
    <property type="match status" value="1"/>
</dbReference>
<name>A0A5D8QA66_9THEO</name>
<keyword evidence="2" id="KW-0964">Secreted</keyword>
<sequence>MPVLVIQPAIKDAALETGYPNTNTGNDPTMWVGRYYDGSAYRDLIQFDLSGLTNCANITSATLSLYVNEVTNATVSAFVTPYRVTQNWAENLVTWNTAPAYDPFAHGGTTQLRNIGWYQWDITNLVSNWFNGVYPNYGMLLRTPETTDFETKRFITSEEDANPDLRPYLTVTYTCREELIIPARQFNEVSETVTTGNTLAYTTSRDISTVSRVTYFISNTGANPAIVNIQLSADNVRWDTVTGDITVAAGETVSLIIDRLSHYSRIAYRSGTPGVPTTLVIWLETQV</sequence>
<comment type="caution">
    <text evidence="6">The sequence shown here is derived from an EMBL/GenBank/DDBJ whole genome shotgun (WGS) entry which is preliminary data.</text>
</comment>
<dbReference type="RefSeq" id="WP_149545726.1">
    <property type="nucleotide sequence ID" value="NZ_VTPS01000014.1"/>
</dbReference>
<evidence type="ECO:0000259" key="4">
    <source>
        <dbReference type="Pfam" id="PF19912"/>
    </source>
</evidence>